<dbReference type="PROSITE" id="PS51819">
    <property type="entry name" value="VOC"/>
    <property type="match status" value="1"/>
</dbReference>
<dbReference type="EMBL" id="BAAAPM010000009">
    <property type="protein sequence ID" value="GAA1737693.1"/>
    <property type="molecule type" value="Genomic_DNA"/>
</dbReference>
<dbReference type="Gene3D" id="3.30.720.120">
    <property type="match status" value="1"/>
</dbReference>
<dbReference type="Gene3D" id="3.30.720.110">
    <property type="match status" value="1"/>
</dbReference>
<proteinExistence type="predicted"/>
<dbReference type="Proteomes" id="UP001501138">
    <property type="component" value="Unassembled WGS sequence"/>
</dbReference>
<gene>
    <name evidence="2" type="ORF">GCM10009809_35960</name>
</gene>
<dbReference type="InterPro" id="IPR029068">
    <property type="entry name" value="Glyas_Bleomycin-R_OHBP_Dase"/>
</dbReference>
<dbReference type="InterPro" id="IPR037523">
    <property type="entry name" value="VOC_core"/>
</dbReference>
<keyword evidence="3" id="KW-1185">Reference proteome</keyword>
<organism evidence="2 3">
    <name type="scientific">Isoptericola hypogeus</name>
    <dbReference type="NCBI Taxonomy" id="300179"/>
    <lineage>
        <taxon>Bacteria</taxon>
        <taxon>Bacillati</taxon>
        <taxon>Actinomycetota</taxon>
        <taxon>Actinomycetes</taxon>
        <taxon>Micrococcales</taxon>
        <taxon>Promicromonosporaceae</taxon>
        <taxon>Isoptericola</taxon>
    </lineage>
</organism>
<dbReference type="PANTHER" id="PTHR33993">
    <property type="entry name" value="GLYOXALASE-RELATED"/>
    <property type="match status" value="1"/>
</dbReference>
<evidence type="ECO:0000313" key="2">
    <source>
        <dbReference type="EMBL" id="GAA1737693.1"/>
    </source>
</evidence>
<comment type="caution">
    <text evidence="2">The sequence shown here is derived from an EMBL/GenBank/DDBJ whole genome shotgun (WGS) entry which is preliminary data.</text>
</comment>
<reference evidence="2 3" key="1">
    <citation type="journal article" date="2019" name="Int. J. Syst. Evol. Microbiol.">
        <title>The Global Catalogue of Microorganisms (GCM) 10K type strain sequencing project: providing services to taxonomists for standard genome sequencing and annotation.</title>
        <authorList>
            <consortium name="The Broad Institute Genomics Platform"/>
            <consortium name="The Broad Institute Genome Sequencing Center for Infectious Disease"/>
            <person name="Wu L."/>
            <person name="Ma J."/>
        </authorList>
    </citation>
    <scope>NUCLEOTIDE SEQUENCE [LARGE SCALE GENOMIC DNA]</scope>
    <source>
        <strain evidence="2 3">JCM 15589</strain>
    </source>
</reference>
<name>A0ABN2JSK5_9MICO</name>
<sequence length="142" mass="15208">MYPTDREPIVITSLYPVLASSDVPAAARFYAELLGMSPTFTSDWYVSLRSGDAELAVVDADHATIPERARGARAAGVLVTVEVDDVDAVHTRVVADGGHDLLLPLRDEEFGQRHFIVAGPDGALVDIVTPIAPSEEFAALYS</sequence>
<accession>A0ABN2JSK5</accession>
<protein>
    <submittedName>
        <fullName evidence="2">VOC family protein</fullName>
    </submittedName>
</protein>
<dbReference type="PANTHER" id="PTHR33993:SF14">
    <property type="entry name" value="GB|AAF24581.1"/>
    <property type="match status" value="1"/>
</dbReference>
<dbReference type="Pfam" id="PF00903">
    <property type="entry name" value="Glyoxalase"/>
    <property type="match status" value="1"/>
</dbReference>
<feature type="domain" description="VOC" evidence="1">
    <location>
        <begin position="12"/>
        <end position="130"/>
    </location>
</feature>
<dbReference type="SUPFAM" id="SSF54593">
    <property type="entry name" value="Glyoxalase/Bleomycin resistance protein/Dihydroxybiphenyl dioxygenase"/>
    <property type="match status" value="1"/>
</dbReference>
<dbReference type="InterPro" id="IPR004360">
    <property type="entry name" value="Glyas_Fos-R_dOase_dom"/>
</dbReference>
<evidence type="ECO:0000313" key="3">
    <source>
        <dbReference type="Proteomes" id="UP001501138"/>
    </source>
</evidence>
<dbReference type="InterPro" id="IPR052164">
    <property type="entry name" value="Anthracycline_SecMetBiosynth"/>
</dbReference>
<evidence type="ECO:0000259" key="1">
    <source>
        <dbReference type="PROSITE" id="PS51819"/>
    </source>
</evidence>